<keyword evidence="3" id="KW-0862">Zinc</keyword>
<dbReference type="EMBL" id="CAJPWZ010001286">
    <property type="protein sequence ID" value="CAG2212087.1"/>
    <property type="molecule type" value="Genomic_DNA"/>
</dbReference>
<evidence type="ECO:0000313" key="7">
    <source>
        <dbReference type="EMBL" id="CAG2212087.1"/>
    </source>
</evidence>
<dbReference type="Proteomes" id="UP000683360">
    <property type="component" value="Unassembled WGS sequence"/>
</dbReference>
<dbReference type="AlphaFoldDB" id="A0A8S3RZD4"/>
<keyword evidence="8" id="KW-1185">Reference proteome</keyword>
<evidence type="ECO:0000256" key="2">
    <source>
        <dbReference type="ARBA" id="ARBA00022771"/>
    </source>
</evidence>
<dbReference type="GO" id="GO:0008270">
    <property type="term" value="F:zinc ion binding"/>
    <property type="evidence" value="ECO:0007669"/>
    <property type="project" value="UniProtKB-KW"/>
</dbReference>
<dbReference type="OrthoDB" id="6144846at2759"/>
<reference evidence="7" key="1">
    <citation type="submission" date="2021-03" db="EMBL/GenBank/DDBJ databases">
        <authorList>
            <person name="Bekaert M."/>
        </authorList>
    </citation>
    <scope>NUCLEOTIDE SEQUENCE</scope>
</reference>
<evidence type="ECO:0000256" key="4">
    <source>
        <dbReference type="ARBA" id="ARBA00023125"/>
    </source>
</evidence>
<organism evidence="7 8">
    <name type="scientific">Mytilus edulis</name>
    <name type="common">Blue mussel</name>
    <dbReference type="NCBI Taxonomy" id="6550"/>
    <lineage>
        <taxon>Eukaryota</taxon>
        <taxon>Metazoa</taxon>
        <taxon>Spiralia</taxon>
        <taxon>Lophotrochozoa</taxon>
        <taxon>Mollusca</taxon>
        <taxon>Bivalvia</taxon>
        <taxon>Autobranchia</taxon>
        <taxon>Pteriomorphia</taxon>
        <taxon>Mytilida</taxon>
        <taxon>Mytiloidea</taxon>
        <taxon>Mytilidae</taxon>
        <taxon>Mytilinae</taxon>
        <taxon>Mytilus</taxon>
    </lineage>
</organism>
<gene>
    <name evidence="7" type="ORF">MEDL_26047</name>
</gene>
<protein>
    <recommendedName>
        <fullName evidence="6">THAP-type domain-containing protein</fullName>
    </recommendedName>
</protein>
<dbReference type="Gene3D" id="6.20.210.20">
    <property type="entry name" value="THAP domain"/>
    <property type="match status" value="1"/>
</dbReference>
<dbReference type="PANTHER" id="PTHR46600">
    <property type="entry name" value="THAP DOMAIN-CONTAINING"/>
    <property type="match status" value="1"/>
</dbReference>
<dbReference type="PROSITE" id="PS50950">
    <property type="entry name" value="ZF_THAP"/>
    <property type="match status" value="1"/>
</dbReference>
<keyword evidence="2 5" id="KW-0863">Zinc-finger</keyword>
<dbReference type="InterPro" id="IPR026516">
    <property type="entry name" value="THAP1/10"/>
</dbReference>
<dbReference type="SMART" id="SM00980">
    <property type="entry name" value="THAP"/>
    <property type="match status" value="1"/>
</dbReference>
<name>A0A8S3RZD4_MYTED</name>
<proteinExistence type="predicted"/>
<dbReference type="SUPFAM" id="SSF57716">
    <property type="entry name" value="Glucocorticoid receptor-like (DNA-binding domain)"/>
    <property type="match status" value="1"/>
</dbReference>
<comment type="caution">
    <text evidence="7">The sequence shown here is derived from an EMBL/GenBank/DDBJ whole genome shotgun (WGS) entry which is preliminary data.</text>
</comment>
<dbReference type="Pfam" id="PF05485">
    <property type="entry name" value="THAP"/>
    <property type="match status" value="1"/>
</dbReference>
<accession>A0A8S3RZD4</accession>
<dbReference type="InterPro" id="IPR006612">
    <property type="entry name" value="THAP_Znf"/>
</dbReference>
<dbReference type="PANTHER" id="PTHR46600:SF11">
    <property type="entry name" value="THAP DOMAIN-CONTAINING PROTEIN 10"/>
    <property type="match status" value="1"/>
</dbReference>
<keyword evidence="4 5" id="KW-0238">DNA-binding</keyword>
<dbReference type="GO" id="GO:0043565">
    <property type="term" value="F:sequence-specific DNA binding"/>
    <property type="evidence" value="ECO:0007669"/>
    <property type="project" value="InterPro"/>
</dbReference>
<evidence type="ECO:0000256" key="3">
    <source>
        <dbReference type="ARBA" id="ARBA00022833"/>
    </source>
</evidence>
<keyword evidence="1" id="KW-0479">Metal-binding</keyword>
<sequence>MGRNCAVAGCNNSAKTGHTQHAFPKDDRQRNLWVRFVKLTRVDFTVPTKHSAICSEHFSEECYEVDRLRFKELFGLSAHARSARRKTVKKLENGSKALPTICTVAASTPNGDSEEMVSKWLSVATMCRTKHRGHSDQVANCLHGELVGHDRKKIWLKPGTKAYDWFLLSWDALLTASCCTAFQRELCQTTSSYKRWSSKI</sequence>
<evidence type="ECO:0000259" key="6">
    <source>
        <dbReference type="PROSITE" id="PS50950"/>
    </source>
</evidence>
<dbReference type="InterPro" id="IPR038441">
    <property type="entry name" value="THAP_Znf_sf"/>
</dbReference>
<evidence type="ECO:0000256" key="5">
    <source>
        <dbReference type="PROSITE-ProRule" id="PRU00309"/>
    </source>
</evidence>
<evidence type="ECO:0000256" key="1">
    <source>
        <dbReference type="ARBA" id="ARBA00022723"/>
    </source>
</evidence>
<evidence type="ECO:0000313" key="8">
    <source>
        <dbReference type="Proteomes" id="UP000683360"/>
    </source>
</evidence>
<feature type="domain" description="THAP-type" evidence="6">
    <location>
        <begin position="1"/>
        <end position="102"/>
    </location>
</feature>